<evidence type="ECO:0000256" key="9">
    <source>
        <dbReference type="RuleBase" id="RU366031"/>
    </source>
</evidence>
<dbReference type="GO" id="GO:0006782">
    <property type="term" value="P:protoporphyrinogen IX biosynthetic process"/>
    <property type="evidence" value="ECO:0007669"/>
    <property type="project" value="UniProtKB-UniRule"/>
</dbReference>
<comment type="function">
    <text evidence="6 9">Catalyzes cyclization of the linear tetrapyrrole, hydroxymethylbilane, to the macrocyclic uroporphyrinogen III.</text>
</comment>
<dbReference type="InterPro" id="IPR003754">
    <property type="entry name" value="4pyrrol_synth_uPrphyn_synth"/>
</dbReference>
<evidence type="ECO:0000256" key="2">
    <source>
        <dbReference type="ARBA" id="ARBA00008133"/>
    </source>
</evidence>
<comment type="caution">
    <text evidence="11">The sequence shown here is derived from an EMBL/GenBank/DDBJ whole genome shotgun (WGS) entry which is preliminary data.</text>
</comment>
<accession>A0A2A5KZH4</accession>
<evidence type="ECO:0000313" key="11">
    <source>
        <dbReference type="EMBL" id="PCK82494.1"/>
    </source>
</evidence>
<evidence type="ECO:0000256" key="1">
    <source>
        <dbReference type="ARBA" id="ARBA00004772"/>
    </source>
</evidence>
<keyword evidence="4 9" id="KW-0456">Lyase</keyword>
<dbReference type="EC" id="4.2.1.75" evidence="3 9"/>
<name>A0A2A5KZH4_9HYPH</name>
<dbReference type="NCBIfam" id="NF006621">
    <property type="entry name" value="PRK09189.1"/>
    <property type="match status" value="1"/>
</dbReference>
<dbReference type="Pfam" id="PF02602">
    <property type="entry name" value="HEM4"/>
    <property type="match status" value="1"/>
</dbReference>
<dbReference type="SUPFAM" id="SSF69618">
    <property type="entry name" value="HemD-like"/>
    <property type="match status" value="1"/>
</dbReference>
<gene>
    <name evidence="11" type="ORF">CPT34_02765</name>
</gene>
<dbReference type="InterPro" id="IPR039793">
    <property type="entry name" value="UROS/Hem4"/>
</dbReference>
<dbReference type="UniPathway" id="UPA00251">
    <property type="reaction ID" value="UER00320"/>
</dbReference>
<sequence>MRVLVTRPAHSAEKTAQRLRDMGHEPLLLPLRRPQHDSSAAASALAATRGAIAVTSAEAMRVLSALGETLGPHLDRPIFAVGETTAQAARRLGFRTVTASSGNGRDLADLVGAQSVEDLLYLAGRPRAETFEGRLRELGIRFSVAECYRMLPVAPGPADIKAIFSGHRLDAVLFYSRQTAEDFFQLAELRSALSEQGGIRLLCLSEAVAQAIPASLKETVAISSMPDEISLLSLL</sequence>
<dbReference type="EMBL" id="NXDM01000002">
    <property type="protein sequence ID" value="PCK82494.1"/>
    <property type="molecule type" value="Genomic_DNA"/>
</dbReference>
<reference evidence="11 12" key="1">
    <citation type="submission" date="2017-09" db="EMBL/GenBank/DDBJ databases">
        <title>Comparative genomics of rhizobia isolated from Phaseolus vulgaris in China.</title>
        <authorList>
            <person name="Tong W."/>
        </authorList>
    </citation>
    <scope>NUCLEOTIDE SEQUENCE [LARGE SCALE GENOMIC DNA]</scope>
    <source>
        <strain evidence="11 12">L101</strain>
    </source>
</reference>
<evidence type="ECO:0000256" key="8">
    <source>
        <dbReference type="ARBA" id="ARBA00048617"/>
    </source>
</evidence>
<organism evidence="11 12">
    <name type="scientific">Rhizobium sophoriradicis</name>
    <dbReference type="NCBI Taxonomy" id="1535245"/>
    <lineage>
        <taxon>Bacteria</taxon>
        <taxon>Pseudomonadati</taxon>
        <taxon>Pseudomonadota</taxon>
        <taxon>Alphaproteobacteria</taxon>
        <taxon>Hyphomicrobiales</taxon>
        <taxon>Rhizobiaceae</taxon>
        <taxon>Rhizobium/Agrobacterium group</taxon>
        <taxon>Rhizobium</taxon>
    </lineage>
</organism>
<evidence type="ECO:0000256" key="4">
    <source>
        <dbReference type="ARBA" id="ARBA00023239"/>
    </source>
</evidence>
<comment type="catalytic activity">
    <reaction evidence="8 9">
        <text>hydroxymethylbilane = uroporphyrinogen III + H2O</text>
        <dbReference type="Rhea" id="RHEA:18965"/>
        <dbReference type="ChEBI" id="CHEBI:15377"/>
        <dbReference type="ChEBI" id="CHEBI:57308"/>
        <dbReference type="ChEBI" id="CHEBI:57845"/>
        <dbReference type="EC" id="4.2.1.75"/>
    </reaction>
</comment>
<keyword evidence="5 9" id="KW-0627">Porphyrin biosynthesis</keyword>
<dbReference type="Proteomes" id="UP000218807">
    <property type="component" value="Unassembled WGS sequence"/>
</dbReference>
<dbReference type="PANTHER" id="PTHR38042:SF1">
    <property type="entry name" value="UROPORPHYRINOGEN-III SYNTHASE, CHLOROPLASTIC"/>
    <property type="match status" value="1"/>
</dbReference>
<comment type="pathway">
    <text evidence="1 9">Porphyrin-containing compound metabolism; protoporphyrin-IX biosynthesis; coproporphyrinogen-III from 5-aminolevulinate: step 3/4.</text>
</comment>
<dbReference type="PANTHER" id="PTHR38042">
    <property type="entry name" value="UROPORPHYRINOGEN-III SYNTHASE, CHLOROPLASTIC"/>
    <property type="match status" value="1"/>
</dbReference>
<dbReference type="GO" id="GO:0006780">
    <property type="term" value="P:uroporphyrinogen III biosynthetic process"/>
    <property type="evidence" value="ECO:0007669"/>
    <property type="project" value="UniProtKB-UniRule"/>
</dbReference>
<comment type="similarity">
    <text evidence="2 9">Belongs to the uroporphyrinogen-III synthase family.</text>
</comment>
<proteinExistence type="inferred from homology"/>
<evidence type="ECO:0000313" key="12">
    <source>
        <dbReference type="Proteomes" id="UP000218807"/>
    </source>
</evidence>
<feature type="domain" description="Tetrapyrrole biosynthesis uroporphyrinogen III synthase" evidence="10">
    <location>
        <begin position="14"/>
        <end position="227"/>
    </location>
</feature>
<dbReference type="InterPro" id="IPR036108">
    <property type="entry name" value="4pyrrol_syn_uPrphyn_synt_sf"/>
</dbReference>
<dbReference type="AlphaFoldDB" id="A0A2A5KZH4"/>
<evidence type="ECO:0000256" key="6">
    <source>
        <dbReference type="ARBA" id="ARBA00037589"/>
    </source>
</evidence>
<dbReference type="Gene3D" id="3.40.50.10090">
    <property type="match status" value="2"/>
</dbReference>
<evidence type="ECO:0000256" key="5">
    <source>
        <dbReference type="ARBA" id="ARBA00023244"/>
    </source>
</evidence>
<dbReference type="RefSeq" id="WP_077992152.1">
    <property type="nucleotide sequence ID" value="NZ_NXDM01000002.1"/>
</dbReference>
<dbReference type="CDD" id="cd06578">
    <property type="entry name" value="HemD"/>
    <property type="match status" value="1"/>
</dbReference>
<evidence type="ECO:0000259" key="10">
    <source>
        <dbReference type="Pfam" id="PF02602"/>
    </source>
</evidence>
<protein>
    <recommendedName>
        <fullName evidence="7 9">Uroporphyrinogen-III synthase</fullName>
        <ecNumber evidence="3 9">4.2.1.75</ecNumber>
    </recommendedName>
</protein>
<evidence type="ECO:0000256" key="7">
    <source>
        <dbReference type="ARBA" id="ARBA00040167"/>
    </source>
</evidence>
<keyword evidence="12" id="KW-1185">Reference proteome</keyword>
<dbReference type="GO" id="GO:0004852">
    <property type="term" value="F:uroporphyrinogen-III synthase activity"/>
    <property type="evidence" value="ECO:0007669"/>
    <property type="project" value="UniProtKB-UniRule"/>
</dbReference>
<evidence type="ECO:0000256" key="3">
    <source>
        <dbReference type="ARBA" id="ARBA00013109"/>
    </source>
</evidence>